<keyword evidence="2" id="KW-1185">Reference proteome</keyword>
<dbReference type="Gene3D" id="3.30.70.100">
    <property type="match status" value="2"/>
</dbReference>
<name>A0A8H2VX09_9HELO</name>
<gene>
    <name evidence="1" type="ORF">SCLTRI_LOCUS5477</name>
</gene>
<accession>A0A8H2VX09</accession>
<dbReference type="OrthoDB" id="3830579at2759"/>
<dbReference type="SUPFAM" id="SSF54909">
    <property type="entry name" value="Dimeric alpha+beta barrel"/>
    <property type="match status" value="1"/>
</dbReference>
<evidence type="ECO:0000313" key="2">
    <source>
        <dbReference type="Proteomes" id="UP000624404"/>
    </source>
</evidence>
<sequence>MSHTNRSENGPVTEVARLTLKDGIKVADLEGDGEYAKIWRGTLDTIASQKGYNGSYYGAVIEETEKEVLAWYIDWTSLAHHKSFMESPAYPSLLENISSIIQGADIKHVEKLNVKEIAGKGVMEVAVFFDVEDVFIEGINNFIGTLKKVQAQKKIAGFLGLLEYGEVIEKIAKNSDAKEEEKGRAVVFVVGWENVAAHTAFQGTQEFKDTIGYLTKGISGFDVSHVALKSA</sequence>
<dbReference type="InterPro" id="IPR011008">
    <property type="entry name" value="Dimeric_a/b-barrel"/>
</dbReference>
<dbReference type="EMBL" id="CAJHIA010000017">
    <property type="protein sequence ID" value="CAD6445685.1"/>
    <property type="molecule type" value="Genomic_DNA"/>
</dbReference>
<dbReference type="AlphaFoldDB" id="A0A8H2VX09"/>
<proteinExistence type="predicted"/>
<evidence type="ECO:0000313" key="1">
    <source>
        <dbReference type="EMBL" id="CAD6445685.1"/>
    </source>
</evidence>
<comment type="caution">
    <text evidence="1">The sequence shown here is derived from an EMBL/GenBank/DDBJ whole genome shotgun (WGS) entry which is preliminary data.</text>
</comment>
<organism evidence="1 2">
    <name type="scientific">Sclerotinia trifoliorum</name>
    <dbReference type="NCBI Taxonomy" id="28548"/>
    <lineage>
        <taxon>Eukaryota</taxon>
        <taxon>Fungi</taxon>
        <taxon>Dikarya</taxon>
        <taxon>Ascomycota</taxon>
        <taxon>Pezizomycotina</taxon>
        <taxon>Leotiomycetes</taxon>
        <taxon>Helotiales</taxon>
        <taxon>Sclerotiniaceae</taxon>
        <taxon>Sclerotinia</taxon>
    </lineage>
</organism>
<protein>
    <submittedName>
        <fullName evidence="1">D8287be3-edee-45a6-ad09-f51801c7012f</fullName>
    </submittedName>
</protein>
<reference evidence="1" key="1">
    <citation type="submission" date="2020-10" db="EMBL/GenBank/DDBJ databases">
        <authorList>
            <person name="Kusch S."/>
        </authorList>
    </citation>
    <scope>NUCLEOTIDE SEQUENCE</scope>
    <source>
        <strain evidence="1">SwB9</strain>
    </source>
</reference>
<dbReference type="Proteomes" id="UP000624404">
    <property type="component" value="Unassembled WGS sequence"/>
</dbReference>